<dbReference type="PANTHER" id="PTHR37422">
    <property type="entry name" value="TEICHURONIC ACID BIOSYNTHESIS PROTEIN TUAE"/>
    <property type="match status" value="1"/>
</dbReference>
<keyword evidence="4 5" id="KW-0472">Membrane</keyword>
<evidence type="ECO:0000256" key="3">
    <source>
        <dbReference type="ARBA" id="ARBA00022989"/>
    </source>
</evidence>
<feature type="transmembrane region" description="Helical" evidence="5">
    <location>
        <begin position="417"/>
        <end position="434"/>
    </location>
</feature>
<dbReference type="GeneID" id="32307459"/>
<dbReference type="Proteomes" id="UP000093276">
    <property type="component" value="Chromosome"/>
</dbReference>
<feature type="transmembrane region" description="Helical" evidence="5">
    <location>
        <begin position="235"/>
        <end position="254"/>
    </location>
</feature>
<dbReference type="PANTHER" id="PTHR37422:SF17">
    <property type="entry name" value="O-ANTIGEN LIGASE"/>
    <property type="match status" value="1"/>
</dbReference>
<keyword evidence="3 5" id="KW-1133">Transmembrane helix</keyword>
<evidence type="ECO:0000256" key="2">
    <source>
        <dbReference type="ARBA" id="ARBA00022692"/>
    </source>
</evidence>
<organism evidence="7 8">
    <name type="scientific">Flavobacterium anhuiense</name>
    <dbReference type="NCBI Taxonomy" id="459526"/>
    <lineage>
        <taxon>Bacteria</taxon>
        <taxon>Pseudomonadati</taxon>
        <taxon>Bacteroidota</taxon>
        <taxon>Flavobacteriia</taxon>
        <taxon>Flavobacteriales</taxon>
        <taxon>Flavobacteriaceae</taxon>
        <taxon>Flavobacterium</taxon>
    </lineage>
</organism>
<name>A0AAC9GIY3_9FLAO</name>
<evidence type="ECO:0000256" key="5">
    <source>
        <dbReference type="SAM" id="Phobius"/>
    </source>
</evidence>
<feature type="transmembrane region" description="Helical" evidence="5">
    <location>
        <begin position="127"/>
        <end position="144"/>
    </location>
</feature>
<feature type="transmembrane region" description="Helical" evidence="5">
    <location>
        <begin position="24"/>
        <end position="53"/>
    </location>
</feature>
<feature type="transmembrane region" description="Helical" evidence="5">
    <location>
        <begin position="165"/>
        <end position="183"/>
    </location>
</feature>
<dbReference type="InterPro" id="IPR051533">
    <property type="entry name" value="WaaL-like"/>
</dbReference>
<feature type="domain" description="O-antigen ligase-related" evidence="6">
    <location>
        <begin position="194"/>
        <end position="375"/>
    </location>
</feature>
<protein>
    <submittedName>
        <fullName evidence="7">O-Antigen ligase</fullName>
    </submittedName>
</protein>
<gene>
    <name evidence="7" type="ORF">BB050_01574</name>
</gene>
<dbReference type="GO" id="GO:0016020">
    <property type="term" value="C:membrane"/>
    <property type="evidence" value="ECO:0007669"/>
    <property type="project" value="UniProtKB-SubCell"/>
</dbReference>
<feature type="transmembrane region" description="Helical" evidence="5">
    <location>
        <begin position="65"/>
        <end position="87"/>
    </location>
</feature>
<dbReference type="RefSeq" id="WP_066033175.1">
    <property type="nucleotide sequence ID" value="NZ_CP016907.1"/>
</dbReference>
<evidence type="ECO:0000256" key="1">
    <source>
        <dbReference type="ARBA" id="ARBA00004141"/>
    </source>
</evidence>
<dbReference type="GO" id="GO:0016874">
    <property type="term" value="F:ligase activity"/>
    <property type="evidence" value="ECO:0007669"/>
    <property type="project" value="UniProtKB-KW"/>
</dbReference>
<reference evidence="7 8" key="1">
    <citation type="submission" date="2016-08" db="EMBL/GenBank/DDBJ databases">
        <title>Complete genome sequence of Flavobacterium johnsoniae strain GSE09, a volatile-producing biocontrol agent isolated from cucumber (Cucumis sativus).</title>
        <authorList>
            <person name="Jeong J.-J."/>
            <person name="Oh J.Y."/>
            <person name="Jim Y.J."/>
            <person name="Sang M.K."/>
            <person name="Kim K.D."/>
        </authorList>
    </citation>
    <scope>NUCLEOTIDE SEQUENCE [LARGE SCALE GENOMIC DNA]</scope>
    <source>
        <strain evidence="7 8">GSE09</strain>
    </source>
</reference>
<dbReference type="KEGG" id="fjg:BB050_01574"/>
<evidence type="ECO:0000256" key="4">
    <source>
        <dbReference type="ARBA" id="ARBA00023136"/>
    </source>
</evidence>
<feature type="transmembrane region" description="Helical" evidence="5">
    <location>
        <begin position="195"/>
        <end position="223"/>
    </location>
</feature>
<evidence type="ECO:0000313" key="7">
    <source>
        <dbReference type="EMBL" id="AOC94701.1"/>
    </source>
</evidence>
<dbReference type="AlphaFoldDB" id="A0AAC9GIY3"/>
<feature type="transmembrane region" description="Helical" evidence="5">
    <location>
        <begin position="392"/>
        <end position="411"/>
    </location>
</feature>
<evidence type="ECO:0000259" key="6">
    <source>
        <dbReference type="Pfam" id="PF04932"/>
    </source>
</evidence>
<dbReference type="InterPro" id="IPR007016">
    <property type="entry name" value="O-antigen_ligase-rel_domated"/>
</dbReference>
<feature type="transmembrane region" description="Helical" evidence="5">
    <location>
        <begin position="360"/>
        <end position="380"/>
    </location>
</feature>
<sequence>MNHISDYLKKAFNKMTDLSKNKSLLAYLIAAMFITLPLKHNIGSLTCIVFLLVSFLKAKKTDFSLSGVLLLPILLYVLMLISSIWSIESKLTIKGLQKEILFLVIPLAFSTFPKMNRNVVDKAIEWFSFTMIGFSIFYFLKAIVKFINTGDKGVFFYHELVSLELNAIYMAVFGSLAMFFFLVKKEKSIIDKIGFWILIVFIFLLSSKNIIIVDLMMIIVYYSFFSSVSRGTKKIMLLAVIIISISSVLFIKPVRNRFMIEFETIFVDSSLNNATEENQGPIYNISLKQAWSQDQFQQNDFFPGAAFRLFQIRIFKEMVQEESIFFTGFGLDAAQYKIREKIKQHNLHVSYGELNFHNEYIQIFAELGVVGFLIVLSMLFFTLKKGIINKDFVHIAFAVTMIVLFLTESFLSRQRGIIFFIVFYCMFNSVNYYNEQKILK</sequence>
<accession>A0AAC9GIY3</accession>
<keyword evidence="7" id="KW-0436">Ligase</keyword>
<keyword evidence="2 5" id="KW-0812">Transmembrane</keyword>
<dbReference type="Pfam" id="PF04932">
    <property type="entry name" value="Wzy_C"/>
    <property type="match status" value="1"/>
</dbReference>
<dbReference type="EMBL" id="CP016907">
    <property type="protein sequence ID" value="AOC94701.1"/>
    <property type="molecule type" value="Genomic_DNA"/>
</dbReference>
<comment type="subcellular location">
    <subcellularLocation>
        <location evidence="1">Membrane</location>
        <topology evidence="1">Multi-pass membrane protein</topology>
    </subcellularLocation>
</comment>
<evidence type="ECO:0000313" key="8">
    <source>
        <dbReference type="Proteomes" id="UP000093276"/>
    </source>
</evidence>
<proteinExistence type="predicted"/>